<dbReference type="InterPro" id="IPR053142">
    <property type="entry name" value="PchR_regulatory_protein"/>
</dbReference>
<dbReference type="EMBL" id="BJYJ01000005">
    <property type="protein sequence ID" value="GEN75752.1"/>
    <property type="molecule type" value="Genomic_DNA"/>
</dbReference>
<dbReference type="Pfam" id="PF12833">
    <property type="entry name" value="HTH_18"/>
    <property type="match status" value="1"/>
</dbReference>
<evidence type="ECO:0000256" key="1">
    <source>
        <dbReference type="ARBA" id="ARBA00023015"/>
    </source>
</evidence>
<dbReference type="PROSITE" id="PS00041">
    <property type="entry name" value="HTH_ARAC_FAMILY_1"/>
    <property type="match status" value="1"/>
</dbReference>
<keyword evidence="3" id="KW-0804">Transcription</keyword>
<dbReference type="OrthoDB" id="799767at2"/>
<dbReference type="GO" id="GO:0043565">
    <property type="term" value="F:sequence-specific DNA binding"/>
    <property type="evidence" value="ECO:0007669"/>
    <property type="project" value="InterPro"/>
</dbReference>
<gene>
    <name evidence="5" type="ORF">CHA01nite_14920</name>
</gene>
<dbReference type="PANTHER" id="PTHR47893:SF1">
    <property type="entry name" value="REGULATORY PROTEIN PCHR"/>
    <property type="match status" value="1"/>
</dbReference>
<dbReference type="PROSITE" id="PS01124">
    <property type="entry name" value="HTH_ARAC_FAMILY_2"/>
    <property type="match status" value="1"/>
</dbReference>
<comment type="caution">
    <text evidence="5">The sequence shown here is derived from an EMBL/GenBank/DDBJ whole genome shotgun (WGS) entry which is preliminary data.</text>
</comment>
<dbReference type="Proteomes" id="UP000321863">
    <property type="component" value="Unassembled WGS sequence"/>
</dbReference>
<evidence type="ECO:0000256" key="3">
    <source>
        <dbReference type="ARBA" id="ARBA00023163"/>
    </source>
</evidence>
<evidence type="ECO:0000313" key="6">
    <source>
        <dbReference type="Proteomes" id="UP000321863"/>
    </source>
</evidence>
<dbReference type="SUPFAM" id="SSF46689">
    <property type="entry name" value="Homeodomain-like"/>
    <property type="match status" value="1"/>
</dbReference>
<sequence>MTKQPVKGLLFGSENIKIYLQEDLHPGKSRITESKSSFNLLFILSGHVVLEAEDCGTDFLFDKNQYILHYSRKKSTAELWSERCELLKYIHIQINYAYISNLIRPEENKENADILEGMMQNQYMFLHQQTPPLMTVEMHIILKEIISYSKKGILQKLFVEAEIIRLLFLIFEQFSENSTADKIPKTPLMIKKFIDENYCRNIKAEDIGRSIGINQNKIRKEFKAHYHRTVSNYMAELRMLKAKKMITDQEIMIKEIAIECGYEYVQNFTRAFKKKFSVSPEKLRMGHSTKKTT</sequence>
<dbReference type="AlphaFoldDB" id="A0A511YKM3"/>
<dbReference type="PANTHER" id="PTHR47893">
    <property type="entry name" value="REGULATORY PROTEIN PCHR"/>
    <property type="match status" value="1"/>
</dbReference>
<keyword evidence="2" id="KW-0238">DNA-binding</keyword>
<dbReference type="RefSeq" id="WP_146940695.1">
    <property type="nucleotide sequence ID" value="NZ_BJYJ01000005.1"/>
</dbReference>
<dbReference type="InterPro" id="IPR009057">
    <property type="entry name" value="Homeodomain-like_sf"/>
</dbReference>
<dbReference type="Gene3D" id="1.10.10.60">
    <property type="entry name" value="Homeodomain-like"/>
    <property type="match status" value="2"/>
</dbReference>
<feature type="domain" description="HTH araC/xylS-type" evidence="4">
    <location>
        <begin position="188"/>
        <end position="286"/>
    </location>
</feature>
<organism evidence="5 6">
    <name type="scientific">Chryseobacterium hagamense</name>
    <dbReference type="NCBI Taxonomy" id="395935"/>
    <lineage>
        <taxon>Bacteria</taxon>
        <taxon>Pseudomonadati</taxon>
        <taxon>Bacteroidota</taxon>
        <taxon>Flavobacteriia</taxon>
        <taxon>Flavobacteriales</taxon>
        <taxon>Weeksellaceae</taxon>
        <taxon>Chryseobacterium group</taxon>
        <taxon>Chryseobacterium</taxon>
    </lineage>
</organism>
<dbReference type="SMART" id="SM00342">
    <property type="entry name" value="HTH_ARAC"/>
    <property type="match status" value="1"/>
</dbReference>
<evidence type="ECO:0000256" key="2">
    <source>
        <dbReference type="ARBA" id="ARBA00023125"/>
    </source>
</evidence>
<accession>A0A511YKM3</accession>
<dbReference type="GO" id="GO:0003700">
    <property type="term" value="F:DNA-binding transcription factor activity"/>
    <property type="evidence" value="ECO:0007669"/>
    <property type="project" value="InterPro"/>
</dbReference>
<evidence type="ECO:0000313" key="5">
    <source>
        <dbReference type="EMBL" id="GEN75752.1"/>
    </source>
</evidence>
<proteinExistence type="predicted"/>
<keyword evidence="6" id="KW-1185">Reference proteome</keyword>
<dbReference type="InterPro" id="IPR020449">
    <property type="entry name" value="Tscrpt_reg_AraC-type_HTH"/>
</dbReference>
<name>A0A511YKM3_9FLAO</name>
<dbReference type="InterPro" id="IPR018060">
    <property type="entry name" value="HTH_AraC"/>
</dbReference>
<evidence type="ECO:0000259" key="4">
    <source>
        <dbReference type="PROSITE" id="PS01124"/>
    </source>
</evidence>
<protein>
    <submittedName>
        <fullName evidence="5">AraC family transcriptional regulator</fullName>
    </submittedName>
</protein>
<keyword evidence="1" id="KW-0805">Transcription regulation</keyword>
<dbReference type="InterPro" id="IPR018062">
    <property type="entry name" value="HTH_AraC-typ_CS"/>
</dbReference>
<dbReference type="PRINTS" id="PR00032">
    <property type="entry name" value="HTHARAC"/>
</dbReference>
<reference evidence="5 6" key="1">
    <citation type="submission" date="2019-07" db="EMBL/GenBank/DDBJ databases">
        <title>Whole genome shotgun sequence of Chryseobacterium hagamense NBRC 105253.</title>
        <authorList>
            <person name="Hosoyama A."/>
            <person name="Uohara A."/>
            <person name="Ohji S."/>
            <person name="Ichikawa N."/>
        </authorList>
    </citation>
    <scope>NUCLEOTIDE SEQUENCE [LARGE SCALE GENOMIC DNA]</scope>
    <source>
        <strain evidence="5 6">NBRC 105253</strain>
    </source>
</reference>